<sequence length="83" mass="9544">MNCNSLAAHVERTLPESRRQLCNWRNVLLCFLFVTRLYDPARLELLALDYDDYDETMMTIEAGIANRIATATRSKGFFGVNKV</sequence>
<name>A0A016RS65_9BILA</name>
<evidence type="ECO:0000313" key="2">
    <source>
        <dbReference type="Proteomes" id="UP000024635"/>
    </source>
</evidence>
<reference evidence="2" key="1">
    <citation type="journal article" date="2015" name="Nat. Genet.">
        <title>The genome and transcriptome of the zoonotic hookworm Ancylostoma ceylanicum identify infection-specific gene families.</title>
        <authorList>
            <person name="Schwarz E.M."/>
            <person name="Hu Y."/>
            <person name="Antoshechkin I."/>
            <person name="Miller M.M."/>
            <person name="Sternberg P.W."/>
            <person name="Aroian R.V."/>
        </authorList>
    </citation>
    <scope>NUCLEOTIDE SEQUENCE</scope>
    <source>
        <strain evidence="2">HY135</strain>
    </source>
</reference>
<dbReference type="Proteomes" id="UP000024635">
    <property type="component" value="Unassembled WGS sequence"/>
</dbReference>
<evidence type="ECO:0000313" key="1">
    <source>
        <dbReference type="EMBL" id="EYB81235.1"/>
    </source>
</evidence>
<gene>
    <name evidence="1" type="primary">Acey_s0389.g532</name>
    <name evidence="1" type="ORF">Y032_0389g532</name>
</gene>
<dbReference type="EMBL" id="JARK01001725">
    <property type="protein sequence ID" value="EYB81235.1"/>
    <property type="molecule type" value="Genomic_DNA"/>
</dbReference>
<protein>
    <submittedName>
        <fullName evidence="1">Uncharacterized protein</fullName>
    </submittedName>
</protein>
<accession>A0A016RS65</accession>
<comment type="caution">
    <text evidence="1">The sequence shown here is derived from an EMBL/GenBank/DDBJ whole genome shotgun (WGS) entry which is preliminary data.</text>
</comment>
<keyword evidence="2" id="KW-1185">Reference proteome</keyword>
<dbReference type="AlphaFoldDB" id="A0A016RS65"/>
<proteinExistence type="predicted"/>
<organism evidence="1 2">
    <name type="scientific">Ancylostoma ceylanicum</name>
    <dbReference type="NCBI Taxonomy" id="53326"/>
    <lineage>
        <taxon>Eukaryota</taxon>
        <taxon>Metazoa</taxon>
        <taxon>Ecdysozoa</taxon>
        <taxon>Nematoda</taxon>
        <taxon>Chromadorea</taxon>
        <taxon>Rhabditida</taxon>
        <taxon>Rhabditina</taxon>
        <taxon>Rhabditomorpha</taxon>
        <taxon>Strongyloidea</taxon>
        <taxon>Ancylostomatidae</taxon>
        <taxon>Ancylostomatinae</taxon>
        <taxon>Ancylostoma</taxon>
    </lineage>
</organism>